<name>A0ABD5U9W2_9EURY</name>
<dbReference type="PANTHER" id="PTHR12110:SF41">
    <property type="entry name" value="INOSOSE DEHYDRATASE"/>
    <property type="match status" value="1"/>
</dbReference>
<protein>
    <submittedName>
        <fullName evidence="2">Sugar phosphate isomerase/epimerase family protein</fullName>
    </submittedName>
</protein>
<comment type="caution">
    <text evidence="2">The sequence shown here is derived from an EMBL/GenBank/DDBJ whole genome shotgun (WGS) entry which is preliminary data.</text>
</comment>
<dbReference type="InterPro" id="IPR013022">
    <property type="entry name" value="Xyl_isomerase-like_TIM-brl"/>
</dbReference>
<dbReference type="PANTHER" id="PTHR12110">
    <property type="entry name" value="HYDROXYPYRUVATE ISOMERASE"/>
    <property type="match status" value="1"/>
</dbReference>
<dbReference type="SUPFAM" id="SSF51658">
    <property type="entry name" value="Xylose isomerase-like"/>
    <property type="match status" value="1"/>
</dbReference>
<dbReference type="InterPro" id="IPR036237">
    <property type="entry name" value="Xyl_isomerase-like_sf"/>
</dbReference>
<evidence type="ECO:0000259" key="1">
    <source>
        <dbReference type="Pfam" id="PF01261"/>
    </source>
</evidence>
<reference evidence="2 3" key="1">
    <citation type="journal article" date="2019" name="Int. J. Syst. Evol. Microbiol.">
        <title>The Global Catalogue of Microorganisms (GCM) 10K type strain sequencing project: providing services to taxonomists for standard genome sequencing and annotation.</title>
        <authorList>
            <consortium name="The Broad Institute Genomics Platform"/>
            <consortium name="The Broad Institute Genome Sequencing Center for Infectious Disease"/>
            <person name="Wu L."/>
            <person name="Ma J."/>
        </authorList>
    </citation>
    <scope>NUCLEOTIDE SEQUENCE [LARGE SCALE GENOMIC DNA]</scope>
    <source>
        <strain evidence="2 3">PSRA2</strain>
    </source>
</reference>
<evidence type="ECO:0000313" key="3">
    <source>
        <dbReference type="Proteomes" id="UP001596406"/>
    </source>
</evidence>
<dbReference type="Pfam" id="PF01261">
    <property type="entry name" value="AP_endonuc_2"/>
    <property type="match status" value="1"/>
</dbReference>
<evidence type="ECO:0000313" key="2">
    <source>
        <dbReference type="EMBL" id="MFC6835547.1"/>
    </source>
</evidence>
<organism evidence="2 3">
    <name type="scientific">Halomarina ordinaria</name>
    <dbReference type="NCBI Taxonomy" id="3033939"/>
    <lineage>
        <taxon>Archaea</taxon>
        <taxon>Methanobacteriati</taxon>
        <taxon>Methanobacteriota</taxon>
        <taxon>Stenosarchaea group</taxon>
        <taxon>Halobacteria</taxon>
        <taxon>Halobacteriales</taxon>
        <taxon>Natronomonadaceae</taxon>
        <taxon>Halomarina</taxon>
    </lineage>
</organism>
<dbReference type="InterPro" id="IPR050312">
    <property type="entry name" value="IolE/XylAMocC-like"/>
</dbReference>
<proteinExistence type="predicted"/>
<dbReference type="EMBL" id="JBHSXM010000001">
    <property type="protein sequence ID" value="MFC6835547.1"/>
    <property type="molecule type" value="Genomic_DNA"/>
</dbReference>
<dbReference type="GO" id="GO:0016853">
    <property type="term" value="F:isomerase activity"/>
    <property type="evidence" value="ECO:0007669"/>
    <property type="project" value="UniProtKB-KW"/>
</dbReference>
<dbReference type="RefSeq" id="WP_304447245.1">
    <property type="nucleotide sequence ID" value="NZ_JARRAH010000001.1"/>
</dbReference>
<dbReference type="Proteomes" id="UP001596406">
    <property type="component" value="Unassembled WGS sequence"/>
</dbReference>
<feature type="domain" description="Xylose isomerase-like TIM barrel" evidence="1">
    <location>
        <begin position="24"/>
        <end position="238"/>
    </location>
</feature>
<keyword evidence="3" id="KW-1185">Reference proteome</keyword>
<accession>A0ABD5U9W2</accession>
<dbReference type="Gene3D" id="3.20.20.150">
    <property type="entry name" value="Divalent-metal-dependent TIM barrel enzymes"/>
    <property type="match status" value="1"/>
</dbReference>
<sequence length="247" mass="26477">MAAPKTAIQLYTLRELDEPLPTLLDRVADAGYDGVEFATPVADIGEETAATLDRTGLEVVGAHVDCEALEADPVALAERWSELDCSRLVVPWLDPASFATRTETYRTAVRLSDLAADLRGTDADLLYHNHTGEFADVGAASAFSLLVPATAGVDFELDLGWAAAAGYDPATVVRRFGSRVPLLHVTDVDGDGNCAELRTGRVDLPACVEAARDAGCEWFVYEYDDPEDPLDSLAHGAQELDRLLAGE</sequence>
<gene>
    <name evidence="2" type="ORF">ACFQHK_03380</name>
</gene>
<keyword evidence="2" id="KW-0413">Isomerase</keyword>
<dbReference type="AlphaFoldDB" id="A0ABD5U9W2"/>